<keyword evidence="2" id="KW-0732">Signal</keyword>
<accession>A0A3D4V5M1</accession>
<dbReference type="SUPFAM" id="SSF53474">
    <property type="entry name" value="alpha/beta-Hydrolases"/>
    <property type="match status" value="1"/>
</dbReference>
<dbReference type="Proteomes" id="UP000264071">
    <property type="component" value="Unassembled WGS sequence"/>
</dbReference>
<name>A0A3D4V5M1_9BACT</name>
<protein>
    <submittedName>
        <fullName evidence="4">Alpha/beta hydrolase</fullName>
    </submittedName>
</protein>
<dbReference type="EMBL" id="DPIY01000005">
    <property type="protein sequence ID" value="HCT56433.1"/>
    <property type="molecule type" value="Genomic_DNA"/>
</dbReference>
<gene>
    <name evidence="4" type="ORF">DGD08_04380</name>
</gene>
<dbReference type="InterPro" id="IPR029058">
    <property type="entry name" value="AB_hydrolase_fold"/>
</dbReference>
<dbReference type="PANTHER" id="PTHR43798">
    <property type="entry name" value="MONOACYLGLYCEROL LIPASE"/>
    <property type="match status" value="1"/>
</dbReference>
<evidence type="ECO:0000259" key="3">
    <source>
        <dbReference type="Pfam" id="PF12697"/>
    </source>
</evidence>
<reference evidence="4 5" key="1">
    <citation type="journal article" date="2018" name="Nat. Biotechnol.">
        <title>A standardized bacterial taxonomy based on genome phylogeny substantially revises the tree of life.</title>
        <authorList>
            <person name="Parks D.H."/>
            <person name="Chuvochina M."/>
            <person name="Waite D.W."/>
            <person name="Rinke C."/>
            <person name="Skarshewski A."/>
            <person name="Chaumeil P.A."/>
            <person name="Hugenholtz P."/>
        </authorList>
    </citation>
    <scope>NUCLEOTIDE SEQUENCE [LARGE SCALE GENOMIC DNA]</scope>
    <source>
        <strain evidence="4">UBA8844</strain>
    </source>
</reference>
<keyword evidence="4" id="KW-0378">Hydrolase</keyword>
<comment type="caution">
    <text evidence="4">The sequence shown here is derived from an EMBL/GenBank/DDBJ whole genome shotgun (WGS) entry which is preliminary data.</text>
</comment>
<sequence>MRRKGRWPGASHGARRWAALLLLSVGARAGAAQGATATCRPDGVTTHRSPRGIAYEVIGCGPAVLILHGFSVDRRMWRDLTPTWRTHAQLVLVDLPSHGASATAVAGTDPVDDLLSILRDEQLERVAIIGHSAGAALAVDLAARASGRVSALILLSPSITGFASRTPVDLSAVAQRVRAGDPTGAAEAWLATSVMRTNLAPARSSWFKDLVRDNTRVWQLDGGRAPRPRASVDERLASLRMPVFVGDGALDSAGTHEVSHAIASAQPRARHERFGDAGHWFPVERPEVISALVLDFLLGTWCRPRRASPVTSCPSGPSAGESGRLAESSPHR</sequence>
<feature type="region of interest" description="Disordered" evidence="1">
    <location>
        <begin position="307"/>
        <end position="332"/>
    </location>
</feature>
<evidence type="ECO:0000256" key="1">
    <source>
        <dbReference type="SAM" id="MobiDB-lite"/>
    </source>
</evidence>
<dbReference type="GO" id="GO:0016787">
    <property type="term" value="F:hydrolase activity"/>
    <property type="evidence" value="ECO:0007669"/>
    <property type="project" value="UniProtKB-KW"/>
</dbReference>
<evidence type="ECO:0000313" key="4">
    <source>
        <dbReference type="EMBL" id="HCT56433.1"/>
    </source>
</evidence>
<dbReference type="Pfam" id="PF12697">
    <property type="entry name" value="Abhydrolase_6"/>
    <property type="match status" value="1"/>
</dbReference>
<dbReference type="Gene3D" id="3.40.50.1820">
    <property type="entry name" value="alpha/beta hydrolase"/>
    <property type="match status" value="1"/>
</dbReference>
<dbReference type="InterPro" id="IPR050266">
    <property type="entry name" value="AB_hydrolase_sf"/>
</dbReference>
<dbReference type="InterPro" id="IPR000073">
    <property type="entry name" value="AB_hydrolase_1"/>
</dbReference>
<feature type="chain" id="PRO_5017823951" evidence="2">
    <location>
        <begin position="32"/>
        <end position="332"/>
    </location>
</feature>
<evidence type="ECO:0000256" key="2">
    <source>
        <dbReference type="SAM" id="SignalP"/>
    </source>
</evidence>
<dbReference type="AlphaFoldDB" id="A0A3D4V5M1"/>
<proteinExistence type="predicted"/>
<evidence type="ECO:0000313" key="5">
    <source>
        <dbReference type="Proteomes" id="UP000264071"/>
    </source>
</evidence>
<organism evidence="4 5">
    <name type="scientific">Gemmatimonas aurantiaca</name>
    <dbReference type="NCBI Taxonomy" id="173480"/>
    <lineage>
        <taxon>Bacteria</taxon>
        <taxon>Pseudomonadati</taxon>
        <taxon>Gemmatimonadota</taxon>
        <taxon>Gemmatimonadia</taxon>
        <taxon>Gemmatimonadales</taxon>
        <taxon>Gemmatimonadaceae</taxon>
        <taxon>Gemmatimonas</taxon>
    </lineage>
</organism>
<feature type="domain" description="AB hydrolase-1" evidence="3">
    <location>
        <begin position="64"/>
        <end position="290"/>
    </location>
</feature>
<feature type="signal peptide" evidence="2">
    <location>
        <begin position="1"/>
        <end position="31"/>
    </location>
</feature>
<dbReference type="OMA" id="TWESVWP"/>